<sequence length="103" mass="12252">MIARTWHEKVPHTKKDEYWNYLQKTGFQDYTNTKNNLGCHFLLITFWGSVESIKIFADEQYEKSRYHPEDASCLLEIEPFVQHYEVKELKSPPSHTERLSATT</sequence>
<dbReference type="RefSeq" id="WP_202854444.1">
    <property type="nucleotide sequence ID" value="NZ_JAEUGD010000002.1"/>
</dbReference>
<keyword evidence="1" id="KW-0503">Monooxygenase</keyword>
<reference evidence="1" key="1">
    <citation type="submission" date="2021-01" db="EMBL/GenBank/DDBJ databases">
        <title>Fulvivirga kasyanovii gen. nov., sp nov., a novel member of the phylum Bacteroidetes isolated from seawater in a mussel farm.</title>
        <authorList>
            <person name="Zhao L.-H."/>
            <person name="Wang Z.-J."/>
        </authorList>
    </citation>
    <scope>NUCLEOTIDE SEQUENCE</scope>
    <source>
        <strain evidence="1">29W222</strain>
    </source>
</reference>
<keyword evidence="2" id="KW-1185">Reference proteome</keyword>
<proteinExistence type="predicted"/>
<dbReference type="AlphaFoldDB" id="A0A937KAT1"/>
<evidence type="ECO:0000313" key="2">
    <source>
        <dbReference type="Proteomes" id="UP000614216"/>
    </source>
</evidence>
<gene>
    <name evidence="1" type="ORF">JMN32_01195</name>
</gene>
<organism evidence="1 2">
    <name type="scientific">Fulvivirga marina</name>
    <dbReference type="NCBI Taxonomy" id="2494733"/>
    <lineage>
        <taxon>Bacteria</taxon>
        <taxon>Pseudomonadati</taxon>
        <taxon>Bacteroidota</taxon>
        <taxon>Cytophagia</taxon>
        <taxon>Cytophagales</taxon>
        <taxon>Fulvivirgaceae</taxon>
        <taxon>Fulvivirga</taxon>
    </lineage>
</organism>
<evidence type="ECO:0000313" key="1">
    <source>
        <dbReference type="EMBL" id="MBL6444904.1"/>
    </source>
</evidence>
<dbReference type="GO" id="GO:0004497">
    <property type="term" value="F:monooxygenase activity"/>
    <property type="evidence" value="ECO:0007669"/>
    <property type="project" value="UniProtKB-KW"/>
</dbReference>
<comment type="caution">
    <text evidence="1">The sequence shown here is derived from an EMBL/GenBank/DDBJ whole genome shotgun (WGS) entry which is preliminary data.</text>
</comment>
<keyword evidence="1" id="KW-0560">Oxidoreductase</keyword>
<name>A0A937KAT1_9BACT</name>
<accession>A0A937KAT1</accession>
<dbReference type="Proteomes" id="UP000614216">
    <property type="component" value="Unassembled WGS sequence"/>
</dbReference>
<dbReference type="EMBL" id="JAEUGD010000002">
    <property type="protein sequence ID" value="MBL6444904.1"/>
    <property type="molecule type" value="Genomic_DNA"/>
</dbReference>
<protein>
    <submittedName>
        <fullName evidence="1">Antibiotic biosynthesis monooxygenase</fullName>
    </submittedName>
</protein>